<dbReference type="PANTHER" id="PTHR45947:SF3">
    <property type="entry name" value="SULFOQUINOVOSYL TRANSFERASE SQD2"/>
    <property type="match status" value="1"/>
</dbReference>
<protein>
    <submittedName>
        <fullName evidence="6">Glycosyl transferase family 1</fullName>
    </submittedName>
</protein>
<organism evidence="6 7">
    <name type="scientific">Micromonospora sicca</name>
    <dbReference type="NCBI Taxonomy" id="2202420"/>
    <lineage>
        <taxon>Bacteria</taxon>
        <taxon>Bacillati</taxon>
        <taxon>Actinomycetota</taxon>
        <taxon>Actinomycetes</taxon>
        <taxon>Micromonosporales</taxon>
        <taxon>Micromonosporaceae</taxon>
        <taxon>Micromonospora</taxon>
    </lineage>
</organism>
<feature type="domain" description="Glycosyltransferase subfamily 4-like N-terminal" evidence="5">
    <location>
        <begin position="22"/>
        <end position="199"/>
    </location>
</feature>
<evidence type="ECO:0000313" key="6">
    <source>
        <dbReference type="EMBL" id="PWR08375.1"/>
    </source>
</evidence>
<evidence type="ECO:0000259" key="5">
    <source>
        <dbReference type="Pfam" id="PF13439"/>
    </source>
</evidence>
<dbReference type="InterPro" id="IPR001296">
    <property type="entry name" value="Glyco_trans_1"/>
</dbReference>
<evidence type="ECO:0000256" key="2">
    <source>
        <dbReference type="ARBA" id="ARBA00022679"/>
    </source>
</evidence>
<dbReference type="InterPro" id="IPR028098">
    <property type="entry name" value="Glyco_trans_4-like_N"/>
</dbReference>
<proteinExistence type="predicted"/>
<dbReference type="EMBL" id="QGKS01000433">
    <property type="protein sequence ID" value="PWR08375.1"/>
    <property type="molecule type" value="Genomic_DNA"/>
</dbReference>
<dbReference type="InterPro" id="IPR050194">
    <property type="entry name" value="Glycosyltransferase_grp1"/>
</dbReference>
<dbReference type="Pfam" id="PF13439">
    <property type="entry name" value="Glyco_transf_4"/>
    <property type="match status" value="1"/>
</dbReference>
<dbReference type="Gene3D" id="3.40.50.2000">
    <property type="entry name" value="Glycogen Phosphorylase B"/>
    <property type="match status" value="2"/>
</dbReference>
<comment type="caution">
    <text evidence="6">The sequence shown here is derived from an EMBL/GenBank/DDBJ whole genome shotgun (WGS) entry which is preliminary data.</text>
</comment>
<feature type="compositionally biased region" description="Polar residues" evidence="3">
    <location>
        <begin position="408"/>
        <end position="420"/>
    </location>
</feature>
<dbReference type="Proteomes" id="UP000246050">
    <property type="component" value="Unassembled WGS sequence"/>
</dbReference>
<gene>
    <name evidence="6" type="ORF">DKT69_32975</name>
</gene>
<dbReference type="OrthoDB" id="509705at2"/>
<sequence length="420" mass="45841">MNRPRLRRQRIVIGADTYLPDVNGAANFTHRLATGLLGRGHEVHVICPARESGPGSTLEKGLMVHRLVSHRTPFHPTFRVCVPWQVARPAARLLDEVAPDVVHIQSHFPVCRGLAAAARRRRIPVVATNHFMPENLLGYARLPAWLAGVACRLAWRDLVRVFHRAYIVTAPTPRAVQLLHEKGLRCAAEPVSCGLDLDRFAQPPPDGGDGRRRVLFVGRLDQEKNVDQLLHALALLPERLQAIGEIVGDGCHRRVLEDLARQLGIWDRVTFHGLVSDQEVLHAYARCDVFCMPGTAELQSLVTMEAMAAGKPIVAADAMALPHLVRPGSNGYLYPPGDIHALAAHLAALLDDASARAQMGAVSRRIIAAHDLGHALRTFEELYLKAAAGESAAAPAPAVESEHDEQSARFSSLMTSPRSA</sequence>
<reference evidence="6 7" key="1">
    <citation type="submission" date="2018-05" db="EMBL/GenBank/DDBJ databases">
        <title>Micromonosporas from Atacama Desert.</title>
        <authorList>
            <person name="Carro L."/>
            <person name="Golinska P."/>
            <person name="Klenk H.-P."/>
            <person name="Goodfellow M."/>
        </authorList>
    </citation>
    <scope>NUCLEOTIDE SEQUENCE [LARGE SCALE GENOMIC DNA]</scope>
    <source>
        <strain evidence="6 7">4G51</strain>
    </source>
</reference>
<dbReference type="GO" id="GO:1901137">
    <property type="term" value="P:carbohydrate derivative biosynthetic process"/>
    <property type="evidence" value="ECO:0007669"/>
    <property type="project" value="UniProtKB-ARBA"/>
</dbReference>
<keyword evidence="2 6" id="KW-0808">Transferase</keyword>
<accession>A0A317D6Z9</accession>
<keyword evidence="1" id="KW-0328">Glycosyltransferase</keyword>
<evidence type="ECO:0000313" key="7">
    <source>
        <dbReference type="Proteomes" id="UP000246050"/>
    </source>
</evidence>
<feature type="domain" description="Glycosyl transferase family 1" evidence="4">
    <location>
        <begin position="210"/>
        <end position="361"/>
    </location>
</feature>
<evidence type="ECO:0000256" key="3">
    <source>
        <dbReference type="SAM" id="MobiDB-lite"/>
    </source>
</evidence>
<evidence type="ECO:0000259" key="4">
    <source>
        <dbReference type="Pfam" id="PF00534"/>
    </source>
</evidence>
<dbReference type="AlphaFoldDB" id="A0A317D6Z9"/>
<evidence type="ECO:0000256" key="1">
    <source>
        <dbReference type="ARBA" id="ARBA00022676"/>
    </source>
</evidence>
<dbReference type="PANTHER" id="PTHR45947">
    <property type="entry name" value="SULFOQUINOVOSYL TRANSFERASE SQD2"/>
    <property type="match status" value="1"/>
</dbReference>
<feature type="region of interest" description="Disordered" evidence="3">
    <location>
        <begin position="394"/>
        <end position="420"/>
    </location>
</feature>
<name>A0A317D6Z9_9ACTN</name>
<dbReference type="SUPFAM" id="SSF53756">
    <property type="entry name" value="UDP-Glycosyltransferase/glycogen phosphorylase"/>
    <property type="match status" value="1"/>
</dbReference>
<dbReference type="GO" id="GO:0016757">
    <property type="term" value="F:glycosyltransferase activity"/>
    <property type="evidence" value="ECO:0007669"/>
    <property type="project" value="UniProtKB-KW"/>
</dbReference>
<dbReference type="Pfam" id="PF00534">
    <property type="entry name" value="Glycos_transf_1"/>
    <property type="match status" value="1"/>
</dbReference>